<comment type="caution">
    <text evidence="2">The sequence shown here is derived from an EMBL/GenBank/DDBJ whole genome shotgun (WGS) entry which is preliminary data.</text>
</comment>
<accession>A0ABW7QQH9</accession>
<dbReference type="EMBL" id="JBIRGQ010000003">
    <property type="protein sequence ID" value="MFH8547241.1"/>
    <property type="molecule type" value="Genomic_DNA"/>
</dbReference>
<reference evidence="2 3" key="1">
    <citation type="submission" date="2024-10" db="EMBL/GenBank/DDBJ databases">
        <title>The Natural Products Discovery Center: Release of the First 8490 Sequenced Strains for Exploring Actinobacteria Biosynthetic Diversity.</title>
        <authorList>
            <person name="Kalkreuter E."/>
            <person name="Kautsar S.A."/>
            <person name="Yang D."/>
            <person name="Bader C.D."/>
            <person name="Teijaro C.N."/>
            <person name="Fluegel L."/>
            <person name="Davis C.M."/>
            <person name="Simpson J.R."/>
            <person name="Lauterbach L."/>
            <person name="Steele A.D."/>
            <person name="Gui C."/>
            <person name="Meng S."/>
            <person name="Li G."/>
            <person name="Viehrig K."/>
            <person name="Ye F."/>
            <person name="Su P."/>
            <person name="Kiefer A.F."/>
            <person name="Nichols A."/>
            <person name="Cepeda A.J."/>
            <person name="Yan W."/>
            <person name="Fan B."/>
            <person name="Jiang Y."/>
            <person name="Adhikari A."/>
            <person name="Zheng C.-J."/>
            <person name="Schuster L."/>
            <person name="Cowan T.M."/>
            <person name="Smanski M.J."/>
            <person name="Chevrette M.G."/>
            <person name="De Carvalho L.P.S."/>
            <person name="Shen B."/>
        </authorList>
    </citation>
    <scope>NUCLEOTIDE SEQUENCE [LARGE SCALE GENOMIC DNA]</scope>
    <source>
        <strain evidence="2 3">NPDC017990</strain>
    </source>
</reference>
<keyword evidence="1" id="KW-1133">Transmembrane helix</keyword>
<keyword evidence="1" id="KW-0812">Transmembrane</keyword>
<feature type="transmembrane region" description="Helical" evidence="1">
    <location>
        <begin position="20"/>
        <end position="39"/>
    </location>
</feature>
<evidence type="ECO:0000256" key="1">
    <source>
        <dbReference type="SAM" id="Phobius"/>
    </source>
</evidence>
<keyword evidence="1" id="KW-0472">Membrane</keyword>
<dbReference type="RefSeq" id="WP_397713219.1">
    <property type="nucleotide sequence ID" value="NZ_JBIRGN010000003.1"/>
</dbReference>
<proteinExistence type="predicted"/>
<organism evidence="2 3">
    <name type="scientific">Streptomyces longisporoflavus</name>
    <dbReference type="NCBI Taxonomy" id="28044"/>
    <lineage>
        <taxon>Bacteria</taxon>
        <taxon>Bacillati</taxon>
        <taxon>Actinomycetota</taxon>
        <taxon>Actinomycetes</taxon>
        <taxon>Kitasatosporales</taxon>
        <taxon>Streptomycetaceae</taxon>
        <taxon>Streptomyces</taxon>
    </lineage>
</organism>
<evidence type="ECO:0000313" key="2">
    <source>
        <dbReference type="EMBL" id="MFH8547241.1"/>
    </source>
</evidence>
<name>A0ABW7QQH9_9ACTN</name>
<evidence type="ECO:0000313" key="3">
    <source>
        <dbReference type="Proteomes" id="UP001610818"/>
    </source>
</evidence>
<gene>
    <name evidence="2" type="ORF">ACH4F9_19755</name>
</gene>
<protein>
    <submittedName>
        <fullName evidence="2">Uncharacterized protein</fullName>
    </submittedName>
</protein>
<dbReference type="Proteomes" id="UP001610818">
    <property type="component" value="Unassembled WGS sequence"/>
</dbReference>
<keyword evidence="3" id="KW-1185">Reference proteome</keyword>
<sequence>MPRSSRKSPVREEDSRRPALAMATAAVSGAVGAVLAWLLEAIPWP</sequence>